<feature type="compositionally biased region" description="Polar residues" evidence="11">
    <location>
        <begin position="11"/>
        <end position="25"/>
    </location>
</feature>
<comment type="similarity">
    <text evidence="3">Belongs to the CENP-U/AME1 family.</text>
</comment>
<gene>
    <name evidence="12" type="ORF">KC01_LOCUS40341</name>
</gene>
<feature type="compositionally biased region" description="Basic and acidic residues" evidence="11">
    <location>
        <begin position="193"/>
        <end position="202"/>
    </location>
</feature>
<evidence type="ECO:0000256" key="4">
    <source>
        <dbReference type="ARBA" id="ARBA00016402"/>
    </source>
</evidence>
<evidence type="ECO:0000256" key="2">
    <source>
        <dbReference type="ARBA" id="ARBA00004584"/>
    </source>
</evidence>
<dbReference type="PANTHER" id="PTHR32222">
    <property type="entry name" value="CENTROMERE PROTEIN U"/>
    <property type="match status" value="1"/>
</dbReference>
<reference evidence="12 13" key="1">
    <citation type="submission" date="2024-04" db="EMBL/GenBank/DDBJ databases">
        <authorList>
            <person name="Waldvogel A.-M."/>
            <person name="Schoenle A."/>
        </authorList>
    </citation>
    <scope>NUCLEOTIDE SEQUENCE [LARGE SCALE GENOMIC DNA]</scope>
</reference>
<comment type="subcellular location">
    <subcellularLocation>
        <location evidence="2">Chromosome</location>
        <location evidence="2">Centromere</location>
    </subcellularLocation>
    <subcellularLocation>
        <location evidence="1">Nucleus</location>
    </subcellularLocation>
</comment>
<keyword evidence="6 10" id="KW-0175">Coiled coil</keyword>
<feature type="region of interest" description="Disordered" evidence="11">
    <location>
        <begin position="1"/>
        <end position="222"/>
    </location>
</feature>
<feature type="compositionally biased region" description="Basic and acidic residues" evidence="11">
    <location>
        <begin position="77"/>
        <end position="89"/>
    </location>
</feature>
<feature type="compositionally biased region" description="Acidic residues" evidence="11">
    <location>
        <begin position="55"/>
        <end position="66"/>
    </location>
</feature>
<evidence type="ECO:0000256" key="7">
    <source>
        <dbReference type="ARBA" id="ARBA00023242"/>
    </source>
</evidence>
<evidence type="ECO:0000313" key="13">
    <source>
        <dbReference type="Proteomes" id="UP001497482"/>
    </source>
</evidence>
<sequence>MGAKKGKKTPQKQQETNKKASQVDSAETGEHSLATESFIEGLNQNTGAPLHSTALEEDLAAAEEPEQSQKNLKKQAATREKTDKDKIDGPKSSPQKRKKPADPPRPDTKRKKKKSSGDADSDRAVKKQKVQSEKKSPAPETEQTSDAQPQPSEGAASPRRRRDFLLTSEEELEDSWKPSPKKQKRLGVKTRRPVSDKSRESSSESSEVQPENVKKKKKKSKRSVVTETEVVLDEFLDFCKQYKETVESKVVKKALDCFVSNVEEQLTEKISSCLLLKTAMAENSKLASAIRTKRQRLLDARNELVKSDRRVSLTEKDKEELEQKLKDLNQSKTFLENIRELNQRYLQHRRKNPEDRETYGASCLPALLIEAKHIQTTELQLKGINNRLEKTVKEK</sequence>
<keyword evidence="5" id="KW-0158">Chromosome</keyword>
<accession>A0AAV2MLK9</accession>
<dbReference type="PANTHER" id="PTHR32222:SF1">
    <property type="entry name" value="CENTROMERE PROTEIN U"/>
    <property type="match status" value="1"/>
</dbReference>
<dbReference type="Proteomes" id="UP001497482">
    <property type="component" value="Chromosome 8"/>
</dbReference>
<name>A0AAV2MLK9_KNICA</name>
<keyword evidence="8" id="KW-0137">Centromere</keyword>
<keyword evidence="13" id="KW-1185">Reference proteome</keyword>
<evidence type="ECO:0000313" key="12">
    <source>
        <dbReference type="EMBL" id="CAL1614283.1"/>
    </source>
</evidence>
<feature type="compositionally biased region" description="Basic and acidic residues" evidence="11">
    <location>
        <begin position="115"/>
        <end position="137"/>
    </location>
</feature>
<evidence type="ECO:0000256" key="5">
    <source>
        <dbReference type="ARBA" id="ARBA00022454"/>
    </source>
</evidence>
<feature type="compositionally biased region" description="Polar residues" evidence="11">
    <location>
        <begin position="141"/>
        <end position="151"/>
    </location>
</feature>
<evidence type="ECO:0000256" key="11">
    <source>
        <dbReference type="SAM" id="MobiDB-lite"/>
    </source>
</evidence>
<evidence type="ECO:0000256" key="6">
    <source>
        <dbReference type="ARBA" id="ARBA00023054"/>
    </source>
</evidence>
<dbReference type="GO" id="GO:0000775">
    <property type="term" value="C:chromosome, centromeric region"/>
    <property type="evidence" value="ECO:0007669"/>
    <property type="project" value="UniProtKB-SubCell"/>
</dbReference>
<dbReference type="GO" id="GO:0005634">
    <property type="term" value="C:nucleus"/>
    <property type="evidence" value="ECO:0007669"/>
    <property type="project" value="UniProtKB-SubCell"/>
</dbReference>
<evidence type="ECO:0000256" key="1">
    <source>
        <dbReference type="ARBA" id="ARBA00004123"/>
    </source>
</evidence>
<evidence type="ECO:0000256" key="8">
    <source>
        <dbReference type="ARBA" id="ARBA00023328"/>
    </source>
</evidence>
<evidence type="ECO:0000256" key="3">
    <source>
        <dbReference type="ARBA" id="ARBA00010440"/>
    </source>
</evidence>
<keyword evidence="7" id="KW-0539">Nucleus</keyword>
<dbReference type="Pfam" id="PF13097">
    <property type="entry name" value="CENP-U"/>
    <property type="match status" value="1"/>
</dbReference>
<feature type="compositionally biased region" description="Basic residues" evidence="11">
    <location>
        <begin position="179"/>
        <end position="192"/>
    </location>
</feature>
<dbReference type="AlphaFoldDB" id="A0AAV2MLK9"/>
<dbReference type="InterPro" id="IPR025214">
    <property type="entry name" value="CENP-U"/>
</dbReference>
<organism evidence="12 13">
    <name type="scientific">Knipowitschia caucasica</name>
    <name type="common">Caucasian dwarf goby</name>
    <name type="synonym">Pomatoschistus caucasicus</name>
    <dbReference type="NCBI Taxonomy" id="637954"/>
    <lineage>
        <taxon>Eukaryota</taxon>
        <taxon>Metazoa</taxon>
        <taxon>Chordata</taxon>
        <taxon>Craniata</taxon>
        <taxon>Vertebrata</taxon>
        <taxon>Euteleostomi</taxon>
        <taxon>Actinopterygii</taxon>
        <taxon>Neopterygii</taxon>
        <taxon>Teleostei</taxon>
        <taxon>Neoteleostei</taxon>
        <taxon>Acanthomorphata</taxon>
        <taxon>Gobiaria</taxon>
        <taxon>Gobiiformes</taxon>
        <taxon>Gobioidei</taxon>
        <taxon>Gobiidae</taxon>
        <taxon>Gobiinae</taxon>
        <taxon>Knipowitschia</taxon>
    </lineage>
</organism>
<protein>
    <recommendedName>
        <fullName evidence="4">Centromere protein U</fullName>
    </recommendedName>
    <alternativeName>
        <fullName evidence="9">MLF1-interacting protein</fullName>
    </alternativeName>
</protein>
<feature type="coiled-coil region" evidence="10">
    <location>
        <begin position="304"/>
        <end position="338"/>
    </location>
</feature>
<evidence type="ECO:0000256" key="10">
    <source>
        <dbReference type="SAM" id="Coils"/>
    </source>
</evidence>
<dbReference type="EMBL" id="OZ035830">
    <property type="protein sequence ID" value="CAL1614283.1"/>
    <property type="molecule type" value="Genomic_DNA"/>
</dbReference>
<evidence type="ECO:0000256" key="9">
    <source>
        <dbReference type="ARBA" id="ARBA00031456"/>
    </source>
</evidence>
<proteinExistence type="inferred from homology"/>
<feature type="compositionally biased region" description="Basic residues" evidence="11">
    <location>
        <begin position="1"/>
        <end position="10"/>
    </location>
</feature>